<dbReference type="CDD" id="cd10230">
    <property type="entry name" value="ASKHA_NBD_HSP70_HYOU1"/>
    <property type="match status" value="1"/>
</dbReference>
<reference evidence="7" key="1">
    <citation type="journal article" date="2018" name="Nat. Microbiol.">
        <title>Leveraging single-cell genomics to expand the fungal tree of life.</title>
        <authorList>
            <person name="Ahrendt S.R."/>
            <person name="Quandt C.A."/>
            <person name="Ciobanu D."/>
            <person name="Clum A."/>
            <person name="Salamov A."/>
            <person name="Andreopoulos B."/>
            <person name="Cheng J.F."/>
            <person name="Woyke T."/>
            <person name="Pelin A."/>
            <person name="Henrissat B."/>
            <person name="Reynolds N.K."/>
            <person name="Benny G.L."/>
            <person name="Smith M.E."/>
            <person name="James T.Y."/>
            <person name="Grigoriev I.V."/>
        </authorList>
    </citation>
    <scope>NUCLEOTIDE SEQUENCE [LARGE SCALE GENOMIC DNA]</scope>
    <source>
        <strain evidence="7">RSA 468</strain>
    </source>
</reference>
<name>A0A4P9ZMC4_9FUNG</name>
<dbReference type="Proteomes" id="UP000268162">
    <property type="component" value="Unassembled WGS sequence"/>
</dbReference>
<dbReference type="FunFam" id="1.20.1270.10:FF:000002">
    <property type="entry name" value="Heat shock 70 kDa protein 4"/>
    <property type="match status" value="1"/>
</dbReference>
<proteinExistence type="predicted"/>
<dbReference type="Pfam" id="PF00012">
    <property type="entry name" value="HSP70"/>
    <property type="match status" value="1"/>
</dbReference>
<dbReference type="PRINTS" id="PR00301">
    <property type="entry name" value="HEATSHOCK70"/>
</dbReference>
<gene>
    <name evidence="6" type="ORF">BJ085DRAFT_21601</name>
</gene>
<dbReference type="EMBL" id="ML003280">
    <property type="protein sequence ID" value="RKP34265.1"/>
    <property type="molecule type" value="Genomic_DNA"/>
</dbReference>
<dbReference type="PANTHER" id="PTHR45639:SF3">
    <property type="entry name" value="HYPOXIA UP-REGULATED PROTEIN 1"/>
    <property type="match status" value="1"/>
</dbReference>
<dbReference type="Gene3D" id="3.90.640.10">
    <property type="entry name" value="Actin, Chain A, domain 4"/>
    <property type="match status" value="1"/>
</dbReference>
<evidence type="ECO:0000313" key="7">
    <source>
        <dbReference type="Proteomes" id="UP000268162"/>
    </source>
</evidence>
<feature type="compositionally biased region" description="Basic and acidic residues" evidence="5">
    <location>
        <begin position="782"/>
        <end position="800"/>
    </location>
</feature>
<dbReference type="PANTHER" id="PTHR45639">
    <property type="entry name" value="HSC70CB, ISOFORM G-RELATED"/>
    <property type="match status" value="1"/>
</dbReference>
<dbReference type="AlphaFoldDB" id="A0A4P9ZMC4"/>
<evidence type="ECO:0000256" key="5">
    <source>
        <dbReference type="SAM" id="MobiDB-lite"/>
    </source>
</evidence>
<keyword evidence="3" id="KW-0067">ATP-binding</keyword>
<dbReference type="Gene3D" id="1.20.1270.10">
    <property type="match status" value="1"/>
</dbReference>
<feature type="compositionally biased region" description="Low complexity" evidence="5">
    <location>
        <begin position="518"/>
        <end position="545"/>
    </location>
</feature>
<feature type="region of interest" description="Disordered" evidence="5">
    <location>
        <begin position="515"/>
        <end position="545"/>
    </location>
</feature>
<dbReference type="InterPro" id="IPR029048">
    <property type="entry name" value="HSP70_C_sf"/>
</dbReference>
<accession>A0A4P9ZMC4</accession>
<organism evidence="6 7">
    <name type="scientific">Dimargaris cristalligena</name>
    <dbReference type="NCBI Taxonomy" id="215637"/>
    <lineage>
        <taxon>Eukaryota</taxon>
        <taxon>Fungi</taxon>
        <taxon>Fungi incertae sedis</taxon>
        <taxon>Zoopagomycota</taxon>
        <taxon>Kickxellomycotina</taxon>
        <taxon>Dimargaritomycetes</taxon>
        <taxon>Dimargaritales</taxon>
        <taxon>Dimargaritaceae</taxon>
        <taxon>Dimargaris</taxon>
    </lineage>
</organism>
<dbReference type="FunFam" id="3.90.640.10:FF:000003">
    <property type="entry name" value="Molecular chaperone DnaK"/>
    <property type="match status" value="1"/>
</dbReference>
<dbReference type="Gene3D" id="2.60.34.10">
    <property type="entry name" value="Substrate Binding Domain Of DNAk, Chain A, domain 1"/>
    <property type="match status" value="1"/>
</dbReference>
<dbReference type="InterPro" id="IPR013126">
    <property type="entry name" value="Hsp_70_fam"/>
</dbReference>
<dbReference type="InterPro" id="IPR029047">
    <property type="entry name" value="HSP70_peptide-bd_sf"/>
</dbReference>
<feature type="compositionally biased region" description="Basic residues" evidence="5">
    <location>
        <begin position="759"/>
        <end position="771"/>
    </location>
</feature>
<dbReference type="Gene3D" id="3.30.420.40">
    <property type="match status" value="2"/>
</dbReference>
<keyword evidence="6" id="KW-0346">Stress response</keyword>
<dbReference type="SUPFAM" id="SSF100934">
    <property type="entry name" value="Heat shock protein 70kD (HSP70), C-terminal subdomain"/>
    <property type="match status" value="1"/>
</dbReference>
<evidence type="ECO:0000313" key="6">
    <source>
        <dbReference type="EMBL" id="RKP34265.1"/>
    </source>
</evidence>
<evidence type="ECO:0000256" key="2">
    <source>
        <dbReference type="ARBA" id="ARBA00022824"/>
    </source>
</evidence>
<keyword evidence="2" id="KW-0256">Endoplasmic reticulum</keyword>
<protein>
    <submittedName>
        <fullName evidence="6">Heat shock protein 70 family</fullName>
    </submittedName>
</protein>
<dbReference type="GO" id="GO:0034663">
    <property type="term" value="C:endoplasmic reticulum chaperone complex"/>
    <property type="evidence" value="ECO:0007669"/>
    <property type="project" value="TreeGrafter"/>
</dbReference>
<dbReference type="GO" id="GO:0030968">
    <property type="term" value="P:endoplasmic reticulum unfolded protein response"/>
    <property type="evidence" value="ECO:0007669"/>
    <property type="project" value="TreeGrafter"/>
</dbReference>
<keyword evidence="7" id="KW-1185">Reference proteome</keyword>
<evidence type="ECO:0000256" key="4">
    <source>
        <dbReference type="ARBA" id="ARBA00023186"/>
    </source>
</evidence>
<dbReference type="Gene3D" id="3.30.30.30">
    <property type="match status" value="1"/>
</dbReference>
<evidence type="ECO:0000256" key="1">
    <source>
        <dbReference type="ARBA" id="ARBA00022741"/>
    </source>
</evidence>
<dbReference type="GO" id="GO:0140662">
    <property type="term" value="F:ATP-dependent protein folding chaperone"/>
    <property type="evidence" value="ECO:0007669"/>
    <property type="project" value="InterPro"/>
</dbReference>
<keyword evidence="4" id="KW-0143">Chaperone</keyword>
<keyword evidence="1" id="KW-0547">Nucleotide-binding</keyword>
<sequence length="800" mass="88008">MGIDYGTDFFKVALVAAGKPLDIVLNRDYKRKTQSVVVVKGDERFFGVEAVNKQVRLAEYSYPSVKAVLGRLYSDPDTQDYIKRYNPTMVEDPERKTPLFQQDHSTFYSPEELLAMQIQYARETASAEAGRPITSAVIAVPPFFDQFERQAILDAASLVGVRVLSVINDGASVALNYAMDKSFTEPQSILFYDVGAGSTTATLVRFTSDAMAKSTQVGVQSYGFDRTLGGSELDHRIAALLSEEFMRQFKDQVSQHVDDSPRAKTKLLKEANRVKHILSTNVEARSSIESLLDGHDFRTTVTREQLESLTEDLVPRFIQPIDDALARANMTLAEIQSVVFVGGGLRVPFIDRVLREYVGDDKVARNINGDEAAVKGAALHAASMSMQLKAKGISLKDIVPYPVEVVYGETGSDIVSPPLPPTLIFPADADLDSRRAISFRHASDFAVRLRYPADPTLPHTELSQMSITGLTDAAEGYKPEDLGQPLPKVRLSVLVNENGVAQLLKAEAAFNVTNPVPESSSEASNSESSAAEADSSASSESSSSTTSTALVKVPLKITSQALGVPALSADSKSAARKRFAAMDKSDRRRLEHAEAVNNLESYIYFIRDFVEDEVFHPFASPADRDTLASDANAFSEWLEDTGINEETPIYVEKYDQLKKGVDAIKLRHSEHQDRPKVVTQLQKATSEGLSLLERLAKEYTDLELKNARKDMNSLQQAVDKATTWLTDATDQQAKLALTENPVLLTSEMRAHMDTVDKAHKKLAGRKIRKRPSATASETETDATPKDESDDSSSRPVHDEL</sequence>
<dbReference type="STRING" id="215637.A0A4P9ZMC4"/>
<evidence type="ECO:0000256" key="3">
    <source>
        <dbReference type="ARBA" id="ARBA00022840"/>
    </source>
</evidence>
<dbReference type="InterPro" id="IPR043129">
    <property type="entry name" value="ATPase_NBD"/>
</dbReference>
<dbReference type="GO" id="GO:0005524">
    <property type="term" value="F:ATP binding"/>
    <property type="evidence" value="ECO:0007669"/>
    <property type="project" value="UniProtKB-KW"/>
</dbReference>
<feature type="region of interest" description="Disordered" evidence="5">
    <location>
        <begin position="759"/>
        <end position="800"/>
    </location>
</feature>
<dbReference type="SUPFAM" id="SSF53067">
    <property type="entry name" value="Actin-like ATPase domain"/>
    <property type="match status" value="2"/>
</dbReference>